<organism evidence="16">
    <name type="scientific">Holotrichia parallela</name>
    <name type="common">Dark black chafer beetle</name>
    <name type="synonym">Pedinotrichia parallela</name>
    <dbReference type="NCBI Taxonomy" id="93412"/>
    <lineage>
        <taxon>Eukaryota</taxon>
        <taxon>Metazoa</taxon>
        <taxon>Ecdysozoa</taxon>
        <taxon>Arthropoda</taxon>
        <taxon>Hexapoda</taxon>
        <taxon>Insecta</taxon>
        <taxon>Pterygota</taxon>
        <taxon>Neoptera</taxon>
        <taxon>Endopterygota</taxon>
        <taxon>Coleoptera</taxon>
        <taxon>Polyphaga</taxon>
        <taxon>Scarabaeiformia</taxon>
        <taxon>Scarabaeidae</taxon>
        <taxon>Melolonthinae</taxon>
        <taxon>Holotrichia</taxon>
    </lineage>
</organism>
<dbReference type="GO" id="GO:0016705">
    <property type="term" value="F:oxidoreductase activity, acting on paired donors, with incorporation or reduction of molecular oxygen"/>
    <property type="evidence" value="ECO:0007669"/>
    <property type="project" value="InterPro"/>
</dbReference>
<evidence type="ECO:0000256" key="2">
    <source>
        <dbReference type="ARBA" id="ARBA00004174"/>
    </source>
</evidence>
<dbReference type="PROSITE" id="PS00086">
    <property type="entry name" value="CYTOCHROME_P450"/>
    <property type="match status" value="1"/>
</dbReference>
<dbReference type="SUPFAM" id="SSF48264">
    <property type="entry name" value="Cytochrome P450"/>
    <property type="match status" value="1"/>
</dbReference>
<sequence>MYTSGIFIFISLFFLIYLLYLILRKDRGYYWRIRRVKFENPLFLVGNVIDAILLRKSLAILVKDLYFKFSSERFFGMWILTVPNLVLRSPDLIKSILVKDFEYFYDRNVTCNEDVDPLSANMMFFMMNPKWKFIRAKTTPLFSSGKMKFIYSKIQIIAKDMALYMGFNNNTLTAQDIAAKFSTEVICSSAFGIDAHSFQDKETPFTKVGKDTFGLTLRNAFAAATYFCKSPLVEICKIKFVPSSTAKFLSELFLNMLEQRELNNSDRKDLLNVMIDFKNEYDLTENELVAQAAQFFLAGYETTSLVISFTLFELSLNKCIQDKLREEINENKDELGDVSYFNLKNMSYLDKVFSETLRKYPPVPFLGRTCMKDYKLPDSDILIEKGLAVMIPVIALHYDPKYFPNPQDFDPERFSEENVRGRNPFTYLPFGDGQRHCIGKRMAVLTVKLALFHIIKNFEVEINQKTKVPIQFSPKSFTLNSNPIYLTFKKLE</sequence>
<evidence type="ECO:0000256" key="9">
    <source>
        <dbReference type="ARBA" id="ARBA00023002"/>
    </source>
</evidence>
<dbReference type="Pfam" id="PF00067">
    <property type="entry name" value="p450"/>
    <property type="match status" value="1"/>
</dbReference>
<evidence type="ECO:0000256" key="4">
    <source>
        <dbReference type="ARBA" id="ARBA00010617"/>
    </source>
</evidence>
<evidence type="ECO:0000256" key="6">
    <source>
        <dbReference type="ARBA" id="ARBA00022723"/>
    </source>
</evidence>
<evidence type="ECO:0000256" key="15">
    <source>
        <dbReference type="SAM" id="Phobius"/>
    </source>
</evidence>
<reference evidence="16" key="1">
    <citation type="submission" date="2019-04" db="EMBL/GenBank/DDBJ databases">
        <authorList>
            <person name="Yi J."/>
            <person name="Xi J."/>
        </authorList>
    </citation>
    <scope>NUCLEOTIDE SEQUENCE</scope>
    <source>
        <tissue evidence="16">Antennae</tissue>
    </source>
</reference>
<comment type="similarity">
    <text evidence="4 14">Belongs to the cytochrome P450 family.</text>
</comment>
<keyword evidence="8" id="KW-0492">Microsome</keyword>
<dbReference type="GO" id="GO:0004497">
    <property type="term" value="F:monooxygenase activity"/>
    <property type="evidence" value="ECO:0007669"/>
    <property type="project" value="UniProtKB-KW"/>
</dbReference>
<feature type="transmembrane region" description="Helical" evidence="15">
    <location>
        <begin position="43"/>
        <end position="62"/>
    </location>
</feature>
<evidence type="ECO:0000313" key="16">
    <source>
        <dbReference type="EMBL" id="QIK02099.1"/>
    </source>
</evidence>
<evidence type="ECO:0000256" key="1">
    <source>
        <dbReference type="ARBA" id="ARBA00001971"/>
    </source>
</evidence>
<accession>A0A6M3GU96</accession>
<keyword evidence="5 13" id="KW-0349">Heme</keyword>
<comment type="cofactor">
    <cofactor evidence="1 13">
        <name>heme</name>
        <dbReference type="ChEBI" id="CHEBI:30413"/>
    </cofactor>
</comment>
<dbReference type="PRINTS" id="PR00385">
    <property type="entry name" value="P450"/>
</dbReference>
<name>A0A6M3GU96_HOLPA</name>
<dbReference type="GO" id="GO:0005506">
    <property type="term" value="F:iron ion binding"/>
    <property type="evidence" value="ECO:0007669"/>
    <property type="project" value="InterPro"/>
</dbReference>
<evidence type="ECO:0000256" key="5">
    <source>
        <dbReference type="ARBA" id="ARBA00022617"/>
    </source>
</evidence>
<dbReference type="FunFam" id="1.10.630.10:FF:000042">
    <property type="entry name" value="Cytochrome P450"/>
    <property type="match status" value="1"/>
</dbReference>
<evidence type="ECO:0000256" key="12">
    <source>
        <dbReference type="ARBA" id="ARBA00023136"/>
    </source>
</evidence>
<dbReference type="EMBL" id="MK863377">
    <property type="protein sequence ID" value="QIK02099.1"/>
    <property type="molecule type" value="mRNA"/>
</dbReference>
<keyword evidence="12 15" id="KW-0472">Membrane</keyword>
<proteinExistence type="evidence at transcript level"/>
<dbReference type="AlphaFoldDB" id="A0A6M3GU96"/>
<evidence type="ECO:0000256" key="10">
    <source>
        <dbReference type="ARBA" id="ARBA00023004"/>
    </source>
</evidence>
<evidence type="ECO:0000256" key="7">
    <source>
        <dbReference type="ARBA" id="ARBA00022824"/>
    </source>
</evidence>
<dbReference type="InterPro" id="IPR050476">
    <property type="entry name" value="Insect_CytP450_Detox"/>
</dbReference>
<evidence type="ECO:0000256" key="13">
    <source>
        <dbReference type="PIRSR" id="PIRSR602401-1"/>
    </source>
</evidence>
<evidence type="ECO:0000256" key="8">
    <source>
        <dbReference type="ARBA" id="ARBA00022848"/>
    </source>
</evidence>
<keyword evidence="15" id="KW-0812">Transmembrane</keyword>
<keyword evidence="9 14" id="KW-0560">Oxidoreductase</keyword>
<keyword evidence="7" id="KW-0256">Endoplasmic reticulum</keyword>
<dbReference type="PANTHER" id="PTHR24292">
    <property type="entry name" value="CYTOCHROME P450"/>
    <property type="match status" value="1"/>
</dbReference>
<comment type="subcellular location">
    <subcellularLocation>
        <location evidence="3">Endoplasmic reticulum membrane</location>
        <topology evidence="3">Peripheral membrane protein</topology>
    </subcellularLocation>
    <subcellularLocation>
        <location evidence="2">Microsome membrane</location>
        <topology evidence="2">Peripheral membrane protein</topology>
    </subcellularLocation>
</comment>
<dbReference type="InterPro" id="IPR017972">
    <property type="entry name" value="Cyt_P450_CS"/>
</dbReference>
<dbReference type="GO" id="GO:0020037">
    <property type="term" value="F:heme binding"/>
    <property type="evidence" value="ECO:0007669"/>
    <property type="project" value="InterPro"/>
</dbReference>
<dbReference type="GO" id="GO:0005789">
    <property type="term" value="C:endoplasmic reticulum membrane"/>
    <property type="evidence" value="ECO:0007669"/>
    <property type="project" value="UniProtKB-SubCell"/>
</dbReference>
<protein>
    <submittedName>
        <fullName evidence="16">Cytochromes P450 345A1</fullName>
    </submittedName>
</protein>
<dbReference type="PRINTS" id="PR00463">
    <property type="entry name" value="EP450I"/>
</dbReference>
<evidence type="ECO:0000256" key="14">
    <source>
        <dbReference type="RuleBase" id="RU000461"/>
    </source>
</evidence>
<dbReference type="Gene3D" id="1.10.630.10">
    <property type="entry name" value="Cytochrome P450"/>
    <property type="match status" value="1"/>
</dbReference>
<dbReference type="PANTHER" id="PTHR24292:SF45">
    <property type="entry name" value="CYTOCHROME P450 6G1-RELATED"/>
    <property type="match status" value="1"/>
</dbReference>
<keyword evidence="6 13" id="KW-0479">Metal-binding</keyword>
<feature type="transmembrane region" description="Helical" evidence="15">
    <location>
        <begin position="6"/>
        <end position="23"/>
    </location>
</feature>
<evidence type="ECO:0000256" key="11">
    <source>
        <dbReference type="ARBA" id="ARBA00023033"/>
    </source>
</evidence>
<dbReference type="InterPro" id="IPR036396">
    <property type="entry name" value="Cyt_P450_sf"/>
</dbReference>
<keyword evidence="15" id="KW-1133">Transmembrane helix</keyword>
<dbReference type="InterPro" id="IPR002401">
    <property type="entry name" value="Cyt_P450_E_grp-I"/>
</dbReference>
<evidence type="ECO:0000256" key="3">
    <source>
        <dbReference type="ARBA" id="ARBA00004406"/>
    </source>
</evidence>
<keyword evidence="11 14" id="KW-0503">Monooxygenase</keyword>
<dbReference type="CDD" id="cd11056">
    <property type="entry name" value="CYP6-like"/>
    <property type="match status" value="1"/>
</dbReference>
<feature type="binding site" description="axial binding residue" evidence="13">
    <location>
        <position position="437"/>
    </location>
    <ligand>
        <name>heme</name>
        <dbReference type="ChEBI" id="CHEBI:30413"/>
    </ligand>
    <ligandPart>
        <name>Fe</name>
        <dbReference type="ChEBI" id="CHEBI:18248"/>
    </ligandPart>
</feature>
<dbReference type="InterPro" id="IPR001128">
    <property type="entry name" value="Cyt_P450"/>
</dbReference>
<keyword evidence="10 13" id="KW-0408">Iron</keyword>